<dbReference type="EMBL" id="CAJOAZ010007663">
    <property type="protein sequence ID" value="CAF4167840.1"/>
    <property type="molecule type" value="Genomic_DNA"/>
</dbReference>
<evidence type="ECO:0000256" key="1">
    <source>
        <dbReference type="SAM" id="MobiDB-lite"/>
    </source>
</evidence>
<dbReference type="SUPFAM" id="SSF53098">
    <property type="entry name" value="Ribonuclease H-like"/>
    <property type="match status" value="1"/>
</dbReference>
<name>A0A819ZFL0_9BILA</name>
<gene>
    <name evidence="2" type="ORF">JYZ213_LOCUS17760</name>
    <name evidence="3" type="ORF">OXD698_LOCUS38992</name>
</gene>
<feature type="region of interest" description="Disordered" evidence="1">
    <location>
        <begin position="147"/>
        <end position="167"/>
    </location>
</feature>
<sequence>MTTDQIPLCAKQVLEVLKKCQKIAKYVKKASINNHMKEDSGGILHQSCTVRWLSMSNILESLLKSLKQTKRLLLATKKQSLVNDLNETTVKQLILFLKPYKHIMTLIQTGQCPSLYMILLCTLTLNDTLSSYESLIKYKRNYRNPNEKNIDNELKEDEEYEDYELPD</sequence>
<dbReference type="AlphaFoldDB" id="A0A819ZFL0"/>
<evidence type="ECO:0000313" key="2">
    <source>
        <dbReference type="EMBL" id="CAF1033973.1"/>
    </source>
</evidence>
<feature type="compositionally biased region" description="Acidic residues" evidence="1">
    <location>
        <begin position="154"/>
        <end position="167"/>
    </location>
</feature>
<evidence type="ECO:0000313" key="4">
    <source>
        <dbReference type="Proteomes" id="UP000663844"/>
    </source>
</evidence>
<dbReference type="Proteomes" id="UP000663845">
    <property type="component" value="Unassembled WGS sequence"/>
</dbReference>
<dbReference type="Proteomes" id="UP000663844">
    <property type="component" value="Unassembled WGS sequence"/>
</dbReference>
<accession>A0A819ZFL0</accession>
<dbReference type="EMBL" id="CAJNOG010000169">
    <property type="protein sequence ID" value="CAF1033973.1"/>
    <property type="molecule type" value="Genomic_DNA"/>
</dbReference>
<organism evidence="3 4">
    <name type="scientific">Adineta steineri</name>
    <dbReference type="NCBI Taxonomy" id="433720"/>
    <lineage>
        <taxon>Eukaryota</taxon>
        <taxon>Metazoa</taxon>
        <taxon>Spiralia</taxon>
        <taxon>Gnathifera</taxon>
        <taxon>Rotifera</taxon>
        <taxon>Eurotatoria</taxon>
        <taxon>Bdelloidea</taxon>
        <taxon>Adinetida</taxon>
        <taxon>Adinetidae</taxon>
        <taxon>Adineta</taxon>
    </lineage>
</organism>
<reference evidence="3" key="1">
    <citation type="submission" date="2021-02" db="EMBL/GenBank/DDBJ databases">
        <authorList>
            <person name="Nowell W R."/>
        </authorList>
    </citation>
    <scope>NUCLEOTIDE SEQUENCE</scope>
</reference>
<protein>
    <submittedName>
        <fullName evidence="3">Uncharacterized protein</fullName>
    </submittedName>
</protein>
<evidence type="ECO:0000313" key="3">
    <source>
        <dbReference type="EMBL" id="CAF4167840.1"/>
    </source>
</evidence>
<proteinExistence type="predicted"/>
<comment type="caution">
    <text evidence="3">The sequence shown here is derived from an EMBL/GenBank/DDBJ whole genome shotgun (WGS) entry which is preliminary data.</text>
</comment>
<dbReference type="InterPro" id="IPR012337">
    <property type="entry name" value="RNaseH-like_sf"/>
</dbReference>